<gene>
    <name evidence="4" type="ORF">GXN74_02080</name>
</gene>
<dbReference type="SUPFAM" id="SSF159468">
    <property type="entry name" value="AtpF-like"/>
    <property type="match status" value="1"/>
</dbReference>
<dbReference type="InterPro" id="IPR036906">
    <property type="entry name" value="ATPase_V1_fsu_sf"/>
</dbReference>
<evidence type="ECO:0000313" key="4">
    <source>
        <dbReference type="EMBL" id="NDL66537.1"/>
    </source>
</evidence>
<evidence type="ECO:0000256" key="1">
    <source>
        <dbReference type="ARBA" id="ARBA00010148"/>
    </source>
</evidence>
<reference evidence="4 5" key="1">
    <citation type="submission" date="2020-01" db="EMBL/GenBank/DDBJ databases">
        <title>Anaeroalcalibacter tamaniensis gen. nov., sp. nov., moderately halophilic strictly anaerobic fermenter bacterium from mud volcano of Taman peninsula.</title>
        <authorList>
            <person name="Frolova A."/>
            <person name="Merkel A.Y."/>
            <person name="Slobodkin A.I."/>
        </authorList>
    </citation>
    <scope>NUCLEOTIDE SEQUENCE [LARGE SCALE GENOMIC DNA]</scope>
    <source>
        <strain evidence="4 5">F-3ap</strain>
    </source>
</reference>
<evidence type="ECO:0000256" key="2">
    <source>
        <dbReference type="ARBA" id="ARBA00022448"/>
    </source>
</evidence>
<dbReference type="Proteomes" id="UP000461585">
    <property type="component" value="Unassembled WGS sequence"/>
</dbReference>
<dbReference type="InterPro" id="IPR008218">
    <property type="entry name" value="ATPase_V1-cplx_f_g_su"/>
</dbReference>
<keyword evidence="2" id="KW-0813">Transport</keyword>
<dbReference type="Pfam" id="PF01990">
    <property type="entry name" value="ATP-synt_F"/>
    <property type="match status" value="1"/>
</dbReference>
<sequence length="102" mass="11460">MRMFLISDNIDTLTGMRLAGVEGVVVHEKEEVQRAIDQVVLDRSVGILLVTEKLGKLVPEKITQIKLEYHLPLVVEIPDRHGTVRTADSITKYVREAIGLKL</sequence>
<protein>
    <submittedName>
        <fullName evidence="4">ATP synthase subunit F</fullName>
    </submittedName>
</protein>
<proteinExistence type="inferred from homology"/>
<keyword evidence="5" id="KW-1185">Reference proteome</keyword>
<comment type="similarity">
    <text evidence="1">Belongs to the V-ATPase F subunit family.</text>
</comment>
<dbReference type="EMBL" id="JAAEEH010000003">
    <property type="protein sequence ID" value="NDL66537.1"/>
    <property type="molecule type" value="Genomic_DNA"/>
</dbReference>
<organism evidence="4 5">
    <name type="scientific">Anaerotalea alkaliphila</name>
    <dbReference type="NCBI Taxonomy" id="2662126"/>
    <lineage>
        <taxon>Bacteria</taxon>
        <taxon>Bacillati</taxon>
        <taxon>Bacillota</taxon>
        <taxon>Clostridia</taxon>
        <taxon>Eubacteriales</taxon>
        <taxon>Anaerotalea</taxon>
    </lineage>
</organism>
<comment type="caution">
    <text evidence="4">The sequence shown here is derived from an EMBL/GenBank/DDBJ whole genome shotgun (WGS) entry which is preliminary data.</text>
</comment>
<evidence type="ECO:0000256" key="3">
    <source>
        <dbReference type="ARBA" id="ARBA00023065"/>
    </source>
</evidence>
<dbReference type="Gene3D" id="3.40.50.10580">
    <property type="entry name" value="ATPase, V1 complex, subunit F"/>
    <property type="match status" value="1"/>
</dbReference>
<keyword evidence="3" id="KW-0406">Ion transport</keyword>
<evidence type="ECO:0000313" key="5">
    <source>
        <dbReference type="Proteomes" id="UP000461585"/>
    </source>
</evidence>
<name>A0A7X5HTS8_9FIRM</name>
<dbReference type="RefSeq" id="WP_162369266.1">
    <property type="nucleotide sequence ID" value="NZ_JAAEEH010000003.1"/>
</dbReference>
<dbReference type="GO" id="GO:0046961">
    <property type="term" value="F:proton-transporting ATPase activity, rotational mechanism"/>
    <property type="evidence" value="ECO:0007669"/>
    <property type="project" value="InterPro"/>
</dbReference>
<dbReference type="AlphaFoldDB" id="A0A7X5HTS8"/>
<accession>A0A7X5HTS8</accession>